<keyword evidence="3" id="KW-0285">Flavoprotein</keyword>
<evidence type="ECO:0000259" key="5">
    <source>
        <dbReference type="Pfam" id="PF07992"/>
    </source>
</evidence>
<dbReference type="SUPFAM" id="SSF51905">
    <property type="entry name" value="FAD/NAD(P)-binding domain"/>
    <property type="match status" value="2"/>
</dbReference>
<evidence type="ECO:0000313" key="8">
    <source>
        <dbReference type="Proteomes" id="UP001144323"/>
    </source>
</evidence>
<dbReference type="PRINTS" id="PR00411">
    <property type="entry name" value="PNDRDTASEI"/>
</dbReference>
<proteinExistence type="inferred from homology"/>
<dbReference type="PANTHER" id="PTHR43429:SF3">
    <property type="entry name" value="NITRITE REDUCTASE [NAD(P)H]"/>
    <property type="match status" value="1"/>
</dbReference>
<evidence type="ECO:0000259" key="6">
    <source>
        <dbReference type="Pfam" id="PF18267"/>
    </source>
</evidence>
<dbReference type="Gene3D" id="3.50.50.60">
    <property type="entry name" value="FAD/NAD(P)-binding domain"/>
    <property type="match status" value="2"/>
</dbReference>
<name>A0A9W6LSV9_9HYPH</name>
<dbReference type="InterPro" id="IPR041575">
    <property type="entry name" value="Rubredoxin_C"/>
</dbReference>
<dbReference type="GO" id="GO:0016491">
    <property type="term" value="F:oxidoreductase activity"/>
    <property type="evidence" value="ECO:0007669"/>
    <property type="project" value="InterPro"/>
</dbReference>
<sequence>MEKERLVIVGGGMAATRFVEEIVARAPGRFAVTVIGEEPRLAYNRVLLSPVLAGEMSLADIELKPAGWWRDAGVEFLQGRRVVGVDAARRVVTLDDGRRRPYGKLVLATGSQALRLDIPNAALDGVHVFRSVADVEALAALGRGRRVIVVGGGLLGLEAAYGLARRGAQTTLVHVLDRLMERQLDADGAAILRRRVEEKGVAVRLDASIARIIGDGHVAAAEFADGARLDADAVIFAVGVRANADLARTAGLAVQRGVVVDDTLATSDPHVFAIGECAEHRGVCYGLVEPAYEQARTLALRLCGMAASYDGSVVATNLKVSGVRVFSAGDCLGPAALVCRDPRRGVYRKLVLDGDRLVGAILIGETAGAADCLDFIRSGASVADCRNELAFGEPLQKAA</sequence>
<comment type="caution">
    <text evidence="7">The sequence shown here is derived from an EMBL/GenBank/DDBJ whole genome shotgun (WGS) entry which is preliminary data.</text>
</comment>
<dbReference type="Gene3D" id="3.30.390.30">
    <property type="match status" value="1"/>
</dbReference>
<dbReference type="RefSeq" id="WP_281803896.1">
    <property type="nucleotide sequence ID" value="NZ_BSEC01000001.1"/>
</dbReference>
<protein>
    <submittedName>
        <fullName evidence="7">Pyridine nucleotide-disulfide oxidoreductase</fullName>
    </submittedName>
</protein>
<dbReference type="InterPro" id="IPR023753">
    <property type="entry name" value="FAD/NAD-binding_dom"/>
</dbReference>
<evidence type="ECO:0000256" key="4">
    <source>
        <dbReference type="ARBA" id="ARBA00022827"/>
    </source>
</evidence>
<gene>
    <name evidence="7" type="ORF">LMG27198_28530</name>
</gene>
<accession>A0A9W6LSV9</accession>
<keyword evidence="8" id="KW-1185">Reference proteome</keyword>
<evidence type="ECO:0000256" key="3">
    <source>
        <dbReference type="ARBA" id="ARBA00022630"/>
    </source>
</evidence>
<comment type="similarity">
    <text evidence="2">Belongs to the FAD-dependent oxidoreductase family.</text>
</comment>
<evidence type="ECO:0000256" key="1">
    <source>
        <dbReference type="ARBA" id="ARBA00001974"/>
    </source>
</evidence>
<dbReference type="Proteomes" id="UP001144323">
    <property type="component" value="Unassembled WGS sequence"/>
</dbReference>
<dbReference type="InterPro" id="IPR050260">
    <property type="entry name" value="FAD-bd_OxRdtase"/>
</dbReference>
<keyword evidence="4" id="KW-0274">FAD</keyword>
<organism evidence="7 8">
    <name type="scientific">Methylocystis echinoides</name>
    <dbReference type="NCBI Taxonomy" id="29468"/>
    <lineage>
        <taxon>Bacteria</taxon>
        <taxon>Pseudomonadati</taxon>
        <taxon>Pseudomonadota</taxon>
        <taxon>Alphaproteobacteria</taxon>
        <taxon>Hyphomicrobiales</taxon>
        <taxon>Methylocystaceae</taxon>
        <taxon>Methylocystis</taxon>
    </lineage>
</organism>
<evidence type="ECO:0000313" key="7">
    <source>
        <dbReference type="EMBL" id="GLI93861.1"/>
    </source>
</evidence>
<dbReference type="InterPro" id="IPR036188">
    <property type="entry name" value="FAD/NAD-bd_sf"/>
</dbReference>
<dbReference type="AlphaFoldDB" id="A0A9W6LSV9"/>
<dbReference type="InterPro" id="IPR016156">
    <property type="entry name" value="FAD/NAD-linked_Rdtase_dimer_sf"/>
</dbReference>
<dbReference type="Pfam" id="PF07992">
    <property type="entry name" value="Pyr_redox_2"/>
    <property type="match status" value="1"/>
</dbReference>
<reference evidence="7" key="1">
    <citation type="journal article" date="2023" name="Int. J. Syst. Evol. Microbiol.">
        <title>Methylocystis iwaonis sp. nov., a type II methane-oxidizing bacterium from surface soil of a rice paddy field in Japan, and emended description of the genus Methylocystis (ex Whittenbury et al. 1970) Bowman et al. 1993.</title>
        <authorList>
            <person name="Kaise H."/>
            <person name="Sawadogo J.B."/>
            <person name="Alam M.S."/>
            <person name="Ueno C."/>
            <person name="Dianou D."/>
            <person name="Shinjo R."/>
            <person name="Asakawa S."/>
        </authorList>
    </citation>
    <scope>NUCLEOTIDE SEQUENCE</scope>
    <source>
        <strain evidence="7">LMG27198</strain>
    </source>
</reference>
<evidence type="ECO:0000256" key="2">
    <source>
        <dbReference type="ARBA" id="ARBA00006442"/>
    </source>
</evidence>
<feature type="domain" description="FAD/NAD(P)-binding" evidence="5">
    <location>
        <begin position="5"/>
        <end position="288"/>
    </location>
</feature>
<feature type="domain" description="NADH-rubredoxin oxidoreductase C-terminal" evidence="6">
    <location>
        <begin position="315"/>
        <end position="379"/>
    </location>
</feature>
<dbReference type="Pfam" id="PF18267">
    <property type="entry name" value="Rubredoxin_C"/>
    <property type="match status" value="1"/>
</dbReference>
<dbReference type="PANTHER" id="PTHR43429">
    <property type="entry name" value="PYRIDINE NUCLEOTIDE-DISULFIDE OXIDOREDUCTASE DOMAIN-CONTAINING"/>
    <property type="match status" value="1"/>
</dbReference>
<dbReference type="EMBL" id="BSEC01000001">
    <property type="protein sequence ID" value="GLI93861.1"/>
    <property type="molecule type" value="Genomic_DNA"/>
</dbReference>
<comment type="cofactor">
    <cofactor evidence="1">
        <name>FAD</name>
        <dbReference type="ChEBI" id="CHEBI:57692"/>
    </cofactor>
</comment>
<dbReference type="PRINTS" id="PR00368">
    <property type="entry name" value="FADPNR"/>
</dbReference>